<dbReference type="RefSeq" id="WP_133040029.1">
    <property type="nucleotide sequence ID" value="NZ_SLWF01000028.1"/>
</dbReference>
<evidence type="ECO:0000256" key="1">
    <source>
        <dbReference type="ARBA" id="ARBA00001966"/>
    </source>
</evidence>
<dbReference type="GO" id="GO:0051539">
    <property type="term" value="F:4 iron, 4 sulfur cluster binding"/>
    <property type="evidence" value="ECO:0007669"/>
    <property type="project" value="UniProtKB-KW"/>
</dbReference>
<protein>
    <submittedName>
        <fullName evidence="11">Anaerobic dimethyl sulfoxide reductase subunit B (Iron-sulfur subunit)</fullName>
    </submittedName>
</protein>
<evidence type="ECO:0000313" key="11">
    <source>
        <dbReference type="EMBL" id="TCN80985.1"/>
    </source>
</evidence>
<reference evidence="11 12" key="1">
    <citation type="submission" date="2019-03" db="EMBL/GenBank/DDBJ databases">
        <title>Freshwater and sediment microbial communities from various areas in North America, analyzing microbe dynamics in response to fracking.</title>
        <authorList>
            <person name="Lamendella R."/>
        </authorList>
    </citation>
    <scope>NUCLEOTIDE SEQUENCE [LARGE SCALE GENOMIC DNA]</scope>
    <source>
        <strain evidence="11 12">74A</strain>
    </source>
</reference>
<evidence type="ECO:0000256" key="8">
    <source>
        <dbReference type="ARBA" id="ARBA00023004"/>
    </source>
</evidence>
<comment type="cofactor">
    <cofactor evidence="1">
        <name>[4Fe-4S] cluster</name>
        <dbReference type="ChEBI" id="CHEBI:49883"/>
    </cofactor>
</comment>
<dbReference type="OrthoDB" id="9779457at2"/>
<feature type="domain" description="4Fe-4S ferredoxin-type" evidence="10">
    <location>
        <begin position="109"/>
        <end position="138"/>
    </location>
</feature>
<keyword evidence="7" id="KW-0249">Electron transport</keyword>
<proteinExistence type="predicted"/>
<dbReference type="Pfam" id="PF12800">
    <property type="entry name" value="Fer4_4"/>
    <property type="match status" value="1"/>
</dbReference>
<evidence type="ECO:0000256" key="3">
    <source>
        <dbReference type="ARBA" id="ARBA00022448"/>
    </source>
</evidence>
<keyword evidence="12" id="KW-1185">Reference proteome</keyword>
<gene>
    <name evidence="11" type="ORF">EDC91_12845</name>
</gene>
<keyword evidence="3" id="KW-0813">Transport</keyword>
<dbReference type="InterPro" id="IPR014297">
    <property type="entry name" value="DMSO_DmsB"/>
</dbReference>
<sequence>MTEEVQYGFYFDNSKCTGCKTCHIACKDRMVGKLRGNDDIQTNGVANLPGILWRRVYEYGGGVWSENGNGSYEQDVFAYYVSVGCNHCSSPVCVKACPTGAMHKRKADGLVLVEESLCIGCGSCSRACPYDAPQMDTERKVMTKCDGCYDRLAEGKKPVCVEACPLRALDFDTMENLRAKYGDGDAHIAPLPSASITHPNLLIKAGSKAQPAGSGSGSVLNEAEV</sequence>
<evidence type="ECO:0000256" key="9">
    <source>
        <dbReference type="ARBA" id="ARBA00023014"/>
    </source>
</evidence>
<keyword evidence="5" id="KW-0479">Metal-binding</keyword>
<evidence type="ECO:0000259" key="10">
    <source>
        <dbReference type="PROSITE" id="PS51379"/>
    </source>
</evidence>
<dbReference type="EMBL" id="SLWF01000028">
    <property type="protein sequence ID" value="TCN80985.1"/>
    <property type="molecule type" value="Genomic_DNA"/>
</dbReference>
<dbReference type="Proteomes" id="UP000294832">
    <property type="component" value="Unassembled WGS sequence"/>
</dbReference>
<keyword evidence="9" id="KW-0411">Iron-sulfur</keyword>
<dbReference type="PANTHER" id="PTHR43177:SF5">
    <property type="entry name" value="ANAEROBIC DIMETHYL SULFOXIDE REDUCTASE CHAIN B-RELATED"/>
    <property type="match status" value="1"/>
</dbReference>
<dbReference type="PROSITE" id="PS51379">
    <property type="entry name" value="4FE4S_FER_2"/>
    <property type="match status" value="3"/>
</dbReference>
<keyword evidence="8" id="KW-0408">Iron</keyword>
<dbReference type="InterPro" id="IPR050954">
    <property type="entry name" value="ET_IronSulfur_Cluster-Binding"/>
</dbReference>
<evidence type="ECO:0000256" key="7">
    <source>
        <dbReference type="ARBA" id="ARBA00022982"/>
    </source>
</evidence>
<dbReference type="Pfam" id="PF13247">
    <property type="entry name" value="Fer4_11"/>
    <property type="match status" value="1"/>
</dbReference>
<dbReference type="NCBIfam" id="TIGR02951">
    <property type="entry name" value="DMSO_dmsB"/>
    <property type="match status" value="1"/>
</dbReference>
<dbReference type="GO" id="GO:0046872">
    <property type="term" value="F:metal ion binding"/>
    <property type="evidence" value="ECO:0007669"/>
    <property type="project" value="UniProtKB-KW"/>
</dbReference>
<feature type="domain" description="4Fe-4S ferredoxin-type" evidence="10">
    <location>
        <begin position="77"/>
        <end position="107"/>
    </location>
</feature>
<dbReference type="AlphaFoldDB" id="A0A4R2F3Z3"/>
<organism evidence="11 12">
    <name type="scientific">Shewanella fodinae</name>
    <dbReference type="NCBI Taxonomy" id="552357"/>
    <lineage>
        <taxon>Bacteria</taxon>
        <taxon>Pseudomonadati</taxon>
        <taxon>Pseudomonadota</taxon>
        <taxon>Gammaproteobacteria</taxon>
        <taxon>Alteromonadales</taxon>
        <taxon>Shewanellaceae</taxon>
        <taxon>Shewanella</taxon>
    </lineage>
</organism>
<dbReference type="InterPro" id="IPR017900">
    <property type="entry name" value="4Fe4S_Fe_S_CS"/>
</dbReference>
<comment type="caution">
    <text evidence="11">The sequence shown here is derived from an EMBL/GenBank/DDBJ whole genome shotgun (WGS) entry which is preliminary data.</text>
</comment>
<accession>A0A4R2F3Z3</accession>
<dbReference type="SUPFAM" id="SSF54862">
    <property type="entry name" value="4Fe-4S ferredoxins"/>
    <property type="match status" value="1"/>
</dbReference>
<dbReference type="InterPro" id="IPR017896">
    <property type="entry name" value="4Fe4S_Fe-S-bd"/>
</dbReference>
<evidence type="ECO:0000313" key="12">
    <source>
        <dbReference type="Proteomes" id="UP000294832"/>
    </source>
</evidence>
<evidence type="ECO:0000256" key="2">
    <source>
        <dbReference type="ARBA" id="ARBA00003584"/>
    </source>
</evidence>
<feature type="domain" description="4Fe-4S ferredoxin-type" evidence="10">
    <location>
        <begin position="7"/>
        <end position="37"/>
    </location>
</feature>
<evidence type="ECO:0000256" key="6">
    <source>
        <dbReference type="ARBA" id="ARBA00022737"/>
    </source>
</evidence>
<dbReference type="Gene3D" id="3.30.70.20">
    <property type="match status" value="2"/>
</dbReference>
<keyword evidence="6" id="KW-0677">Repeat</keyword>
<name>A0A4R2F3Z3_9GAMM</name>
<evidence type="ECO:0000256" key="4">
    <source>
        <dbReference type="ARBA" id="ARBA00022485"/>
    </source>
</evidence>
<keyword evidence="4" id="KW-0004">4Fe-4S</keyword>
<dbReference type="PANTHER" id="PTHR43177">
    <property type="entry name" value="PROTEIN NRFC"/>
    <property type="match status" value="1"/>
</dbReference>
<dbReference type="CDD" id="cd16371">
    <property type="entry name" value="DMSOR_beta_like"/>
    <property type="match status" value="1"/>
</dbReference>
<comment type="function">
    <text evidence="2">Electron transfer subunit of the terminal reductase during anaerobic growth on various sulfoxide and N-oxide compounds.</text>
</comment>
<dbReference type="PROSITE" id="PS00198">
    <property type="entry name" value="4FE4S_FER_1"/>
    <property type="match status" value="1"/>
</dbReference>
<evidence type="ECO:0000256" key="5">
    <source>
        <dbReference type="ARBA" id="ARBA00022723"/>
    </source>
</evidence>